<evidence type="ECO:0000256" key="1">
    <source>
        <dbReference type="ARBA" id="ARBA00023015"/>
    </source>
</evidence>
<reference evidence="5 6" key="1">
    <citation type="submission" date="2014-11" db="EMBL/GenBank/DDBJ databases">
        <title>Tamlana sedimentorum sp. nov., isolated from shallow sand sediments of the Sea of Japan.</title>
        <authorList>
            <person name="Romanenko L.A."/>
        </authorList>
    </citation>
    <scope>NUCLEOTIDE SEQUENCE [LARGE SCALE GENOMIC DNA]</scope>
    <source>
        <strain evidence="5 6">JCM 19808</strain>
    </source>
</reference>
<dbReference type="InterPro" id="IPR018060">
    <property type="entry name" value="HTH_AraC"/>
</dbReference>
<dbReference type="SMART" id="SM00342">
    <property type="entry name" value="HTH_ARAC"/>
    <property type="match status" value="1"/>
</dbReference>
<dbReference type="InterPro" id="IPR020449">
    <property type="entry name" value="Tscrpt_reg_AraC-type_HTH"/>
</dbReference>
<keyword evidence="1" id="KW-0805">Transcription regulation</keyword>
<dbReference type="RefSeq" id="WP_044633363.1">
    <property type="nucleotide sequence ID" value="NZ_JTDW01000010.1"/>
</dbReference>
<organism evidence="5 6">
    <name type="scientific">Neotamlana sedimentorum</name>
    <dbReference type="NCBI Taxonomy" id="1435349"/>
    <lineage>
        <taxon>Bacteria</taxon>
        <taxon>Pseudomonadati</taxon>
        <taxon>Bacteroidota</taxon>
        <taxon>Flavobacteriia</taxon>
        <taxon>Flavobacteriales</taxon>
        <taxon>Flavobacteriaceae</taxon>
        <taxon>Neotamlana</taxon>
    </lineage>
</organism>
<evidence type="ECO:0000256" key="3">
    <source>
        <dbReference type="ARBA" id="ARBA00023163"/>
    </source>
</evidence>
<dbReference type="Gene3D" id="1.10.10.60">
    <property type="entry name" value="Homeodomain-like"/>
    <property type="match status" value="2"/>
</dbReference>
<name>A0A0D7W7J2_9FLAO</name>
<evidence type="ECO:0000259" key="4">
    <source>
        <dbReference type="PROSITE" id="PS01124"/>
    </source>
</evidence>
<dbReference type="InterPro" id="IPR009057">
    <property type="entry name" value="Homeodomain-like_sf"/>
</dbReference>
<dbReference type="EMBL" id="JTDW01000010">
    <property type="protein sequence ID" value="KJD34984.1"/>
    <property type="molecule type" value="Genomic_DNA"/>
</dbReference>
<dbReference type="PANTHER" id="PTHR43280:SF2">
    <property type="entry name" value="HTH-TYPE TRANSCRIPTIONAL REGULATOR EXSA"/>
    <property type="match status" value="1"/>
</dbReference>
<dbReference type="PATRIC" id="fig|1435349.4.peg.594"/>
<dbReference type="SUPFAM" id="SSF46689">
    <property type="entry name" value="Homeodomain-like"/>
    <property type="match status" value="1"/>
</dbReference>
<evidence type="ECO:0000313" key="6">
    <source>
        <dbReference type="Proteomes" id="UP000032578"/>
    </source>
</evidence>
<keyword evidence="6" id="KW-1185">Reference proteome</keyword>
<evidence type="ECO:0000256" key="2">
    <source>
        <dbReference type="ARBA" id="ARBA00023125"/>
    </source>
</evidence>
<dbReference type="PANTHER" id="PTHR43280">
    <property type="entry name" value="ARAC-FAMILY TRANSCRIPTIONAL REGULATOR"/>
    <property type="match status" value="1"/>
</dbReference>
<dbReference type="AlphaFoldDB" id="A0A0D7W7J2"/>
<dbReference type="GO" id="GO:0003700">
    <property type="term" value="F:DNA-binding transcription factor activity"/>
    <property type="evidence" value="ECO:0007669"/>
    <property type="project" value="InterPro"/>
</dbReference>
<dbReference type="GO" id="GO:0043565">
    <property type="term" value="F:sequence-specific DNA binding"/>
    <property type="evidence" value="ECO:0007669"/>
    <property type="project" value="InterPro"/>
</dbReference>
<keyword evidence="3" id="KW-0804">Transcription</keyword>
<protein>
    <submittedName>
        <fullName evidence="5">AraC family transcriptional regulator</fullName>
    </submittedName>
</protein>
<feature type="domain" description="HTH araC/xylS-type" evidence="4">
    <location>
        <begin position="188"/>
        <end position="286"/>
    </location>
</feature>
<evidence type="ECO:0000313" key="5">
    <source>
        <dbReference type="EMBL" id="KJD34984.1"/>
    </source>
</evidence>
<dbReference type="PRINTS" id="PR00032">
    <property type="entry name" value="HTHARAC"/>
</dbReference>
<proteinExistence type="predicted"/>
<accession>A0A0D7W7J2</accession>
<dbReference type="InterPro" id="IPR054015">
    <property type="entry name" value="ExsA-like_N"/>
</dbReference>
<dbReference type="PROSITE" id="PS01124">
    <property type="entry name" value="HTH_ARAC_FAMILY_2"/>
    <property type="match status" value="1"/>
</dbReference>
<dbReference type="STRING" id="1435349.PW52_12880"/>
<dbReference type="Pfam" id="PF22200">
    <property type="entry name" value="ExsA_N"/>
    <property type="match status" value="1"/>
</dbReference>
<dbReference type="OrthoDB" id="4480133at2"/>
<comment type="caution">
    <text evidence="5">The sequence shown here is derived from an EMBL/GenBank/DDBJ whole genome shotgun (WGS) entry which is preliminary data.</text>
</comment>
<dbReference type="Proteomes" id="UP000032578">
    <property type="component" value="Unassembled WGS sequence"/>
</dbReference>
<keyword evidence="2" id="KW-0238">DNA-binding</keyword>
<dbReference type="Pfam" id="PF12833">
    <property type="entry name" value="HTH_18"/>
    <property type="match status" value="1"/>
</dbReference>
<sequence>MINTYDEGLANPNIFKQLSVRDLLFVYYKCPQIDRLVNLYNHYNLIAFSLEGERILHQSGKSWKVTPQTSYFQRKSAYVQELPDAQSWNVLAFHIPDEFLIQFANEYMDSLPIENLPTLTSDMLIKIELNEVTKTYFYSLIPYFKQTIPPTEQLLELKFKELFLNILSNPLNKQLLAYILHLNDEIKPPIWQIMEKNYMYCLTLNEFARISSRSLSAFKRDFVKYYNTSPGKWLTNKRLNYAAKLLITTKQSISDIVFNSGFKNLSHFSRIFKEKFKVSPQQYRKYGLSS</sequence>
<gene>
    <name evidence="5" type="ORF">PW52_12880</name>
</gene>